<evidence type="ECO:0000256" key="7">
    <source>
        <dbReference type="ARBA" id="ARBA00022840"/>
    </source>
</evidence>
<dbReference type="PANTHER" id="PTHR32057">
    <property type="entry name" value="PROTEIN ADENYLYLTRANSFERASE SELO, MITOCHONDRIAL"/>
    <property type="match status" value="1"/>
</dbReference>
<dbReference type="OrthoDB" id="10254721at2759"/>
<keyword evidence="6" id="KW-0547">Nucleotide-binding</keyword>
<dbReference type="EMBL" id="CM000621">
    <property type="protein sequence ID" value="EEC44974.1"/>
    <property type="molecule type" value="Genomic_DNA"/>
</dbReference>
<keyword evidence="7" id="KW-0067">ATP-binding</keyword>
<dbReference type="KEGG" id="pti:PHATRDRAFT_22659"/>
<comment type="similarity">
    <text evidence="2">Belongs to the SELO family.</text>
</comment>
<evidence type="ECO:0000313" key="11">
    <source>
        <dbReference type="EMBL" id="EEC44974.1"/>
    </source>
</evidence>
<dbReference type="GO" id="GO:0005524">
    <property type="term" value="F:ATP binding"/>
    <property type="evidence" value="ECO:0007669"/>
    <property type="project" value="UniProtKB-KW"/>
</dbReference>
<dbReference type="PaxDb" id="2850-Phatr22659"/>
<dbReference type="GeneID" id="7194989"/>
<gene>
    <name evidence="11" type="ORF">PHATRDRAFT_22659</name>
</gene>
<keyword evidence="4" id="KW-0548">Nucleotidyltransferase</keyword>
<evidence type="ECO:0000256" key="10">
    <source>
        <dbReference type="SAM" id="SignalP"/>
    </source>
</evidence>
<sequence>MLRNKCFTFGIGLLCCTIFGATLDLPPLSHTAYGTSTGPNETPISESLLWNSLVDALDNTWLRHLSSETRENLERSREIAHLSSLDENRTARPVYNGHYVAVRPTGLPQPRLLLYSPDVAHRELTITPEQIESEEFLAWISGNQVYGPTWATPYALSIMGERYTSNCPFRTGDGYGDGRAISIGEFWGQELQLKGAGTTPFSRSGDGRAVLRSSVREFLASEAMYALGVDTTRALSLVISDSETISRPWYNQASSDRIDHIERVRHQDKQDPNMLVQEKTAITCRVSMSFIRIGHFDLYARRSEKKSLENFEYTGLRFDTTTAEWHELEQLIWHTCFREFRTECYDPFYPRRNIAAAAALLLDLAAEKIATMVAGWIRVGFAQGNFNADNCLVAGRTVDYGPFGFVEEFDPTFSKWTGSGTHFGFMNQPSAALANYKILVESVVPVIAAQTMEDMERIRTSFLERAQILFEKAVSEVFRIKLGFSRDQKEGDRLWNSLQYMLRHSRTDWTIFFRQLSYITRSGQQTSWGQGAFYDALTPSIRQQWIAWLEEWSSALSANRMSSDAFEQMISVNPKFVLREWMLVKAYRSAEIGEDAELFYLHDLIQAPYSEGSPQQQTQYYRRASEHALTAGGTAFMS</sequence>
<dbReference type="PANTHER" id="PTHR32057:SF14">
    <property type="entry name" value="PROTEIN ADENYLYLTRANSFERASE SELO, MITOCHONDRIAL"/>
    <property type="match status" value="1"/>
</dbReference>
<evidence type="ECO:0000256" key="3">
    <source>
        <dbReference type="ARBA" id="ARBA00022679"/>
    </source>
</evidence>
<evidence type="ECO:0000256" key="2">
    <source>
        <dbReference type="ARBA" id="ARBA00009747"/>
    </source>
</evidence>
<feature type="signal peptide" evidence="10">
    <location>
        <begin position="1"/>
        <end position="22"/>
    </location>
</feature>
<evidence type="ECO:0000256" key="8">
    <source>
        <dbReference type="ARBA" id="ARBA00022842"/>
    </source>
</evidence>
<proteinExistence type="inferred from homology"/>
<evidence type="ECO:0000313" key="12">
    <source>
        <dbReference type="Proteomes" id="UP000000759"/>
    </source>
</evidence>
<comment type="cofactor">
    <cofactor evidence="1">
        <name>Mg(2+)</name>
        <dbReference type="ChEBI" id="CHEBI:18420"/>
    </cofactor>
</comment>
<evidence type="ECO:0000256" key="6">
    <source>
        <dbReference type="ARBA" id="ARBA00022741"/>
    </source>
</evidence>
<evidence type="ECO:0000256" key="9">
    <source>
        <dbReference type="ARBA" id="ARBA00031547"/>
    </source>
</evidence>
<feature type="chain" id="PRO_5002855881" description="Selenoprotein O" evidence="10">
    <location>
        <begin position="23"/>
        <end position="638"/>
    </location>
</feature>
<reference evidence="12" key="2">
    <citation type="submission" date="2008-08" db="EMBL/GenBank/DDBJ databases">
        <authorList>
            <consortium name="Diatom Consortium"/>
            <person name="Grigoriev I."/>
            <person name="Grimwood J."/>
            <person name="Kuo A."/>
            <person name="Otillar R.P."/>
            <person name="Salamov A."/>
            <person name="Detter J.C."/>
            <person name="Lindquist E."/>
            <person name="Shapiro H."/>
            <person name="Lucas S."/>
            <person name="Glavina del Rio T."/>
            <person name="Pitluck S."/>
            <person name="Rokhsar D."/>
            <person name="Bowler C."/>
        </authorList>
    </citation>
    <scope>GENOME REANNOTATION</scope>
    <source>
        <strain evidence="12">CCAP 1055/1</strain>
    </source>
</reference>
<keyword evidence="12" id="KW-1185">Reference proteome</keyword>
<dbReference type="RefSeq" id="XP_002183274.1">
    <property type="nucleotide sequence ID" value="XM_002183238.1"/>
</dbReference>
<dbReference type="Pfam" id="PF02696">
    <property type="entry name" value="SelO"/>
    <property type="match status" value="2"/>
</dbReference>
<dbReference type="InParanoid" id="B7G845"/>
<name>B7G845_PHATC</name>
<dbReference type="GO" id="GO:0046872">
    <property type="term" value="F:metal ion binding"/>
    <property type="evidence" value="ECO:0007669"/>
    <property type="project" value="UniProtKB-KW"/>
</dbReference>
<keyword evidence="3" id="KW-0808">Transferase</keyword>
<organism evidence="11 12">
    <name type="scientific">Phaeodactylum tricornutum (strain CCAP 1055/1)</name>
    <dbReference type="NCBI Taxonomy" id="556484"/>
    <lineage>
        <taxon>Eukaryota</taxon>
        <taxon>Sar</taxon>
        <taxon>Stramenopiles</taxon>
        <taxon>Ochrophyta</taxon>
        <taxon>Bacillariophyta</taxon>
        <taxon>Bacillariophyceae</taxon>
        <taxon>Bacillariophycidae</taxon>
        <taxon>Naviculales</taxon>
        <taxon>Phaeodactylaceae</taxon>
        <taxon>Phaeodactylum</taxon>
    </lineage>
</organism>
<keyword evidence="5" id="KW-0479">Metal-binding</keyword>
<dbReference type="HOGENOM" id="CLU_010245_3_0_1"/>
<keyword evidence="8" id="KW-0460">Magnesium</keyword>
<keyword evidence="10" id="KW-0732">Signal</keyword>
<dbReference type="STRING" id="556484.B7G845"/>
<evidence type="ECO:0000256" key="5">
    <source>
        <dbReference type="ARBA" id="ARBA00022723"/>
    </source>
</evidence>
<evidence type="ECO:0000256" key="4">
    <source>
        <dbReference type="ARBA" id="ARBA00022695"/>
    </source>
</evidence>
<evidence type="ECO:0000256" key="1">
    <source>
        <dbReference type="ARBA" id="ARBA00001946"/>
    </source>
</evidence>
<dbReference type="GO" id="GO:0005739">
    <property type="term" value="C:mitochondrion"/>
    <property type="evidence" value="ECO:0007669"/>
    <property type="project" value="TreeGrafter"/>
</dbReference>
<dbReference type="Proteomes" id="UP000000759">
    <property type="component" value="Chromosome 19"/>
</dbReference>
<dbReference type="InterPro" id="IPR003846">
    <property type="entry name" value="SelO"/>
</dbReference>
<reference evidence="11 12" key="1">
    <citation type="journal article" date="2008" name="Nature">
        <title>The Phaeodactylum genome reveals the evolutionary history of diatom genomes.</title>
        <authorList>
            <person name="Bowler C."/>
            <person name="Allen A.E."/>
            <person name="Badger J.H."/>
            <person name="Grimwood J."/>
            <person name="Jabbari K."/>
            <person name="Kuo A."/>
            <person name="Maheswari U."/>
            <person name="Martens C."/>
            <person name="Maumus F."/>
            <person name="Otillar R.P."/>
            <person name="Rayko E."/>
            <person name="Salamov A."/>
            <person name="Vandepoele K."/>
            <person name="Beszteri B."/>
            <person name="Gruber A."/>
            <person name="Heijde M."/>
            <person name="Katinka M."/>
            <person name="Mock T."/>
            <person name="Valentin K."/>
            <person name="Verret F."/>
            <person name="Berges J.A."/>
            <person name="Brownlee C."/>
            <person name="Cadoret J.P."/>
            <person name="Chiovitti A."/>
            <person name="Choi C.J."/>
            <person name="Coesel S."/>
            <person name="De Martino A."/>
            <person name="Detter J.C."/>
            <person name="Durkin C."/>
            <person name="Falciatore A."/>
            <person name="Fournet J."/>
            <person name="Haruta M."/>
            <person name="Huysman M.J."/>
            <person name="Jenkins B.D."/>
            <person name="Jiroutova K."/>
            <person name="Jorgensen R.E."/>
            <person name="Joubert Y."/>
            <person name="Kaplan A."/>
            <person name="Kroger N."/>
            <person name="Kroth P.G."/>
            <person name="La Roche J."/>
            <person name="Lindquist E."/>
            <person name="Lommer M."/>
            <person name="Martin-Jezequel V."/>
            <person name="Lopez P.J."/>
            <person name="Lucas S."/>
            <person name="Mangogna M."/>
            <person name="McGinnis K."/>
            <person name="Medlin L.K."/>
            <person name="Montsant A."/>
            <person name="Oudot-Le Secq M.P."/>
            <person name="Napoli C."/>
            <person name="Obornik M."/>
            <person name="Parker M.S."/>
            <person name="Petit J.L."/>
            <person name="Porcel B.M."/>
            <person name="Poulsen N."/>
            <person name="Robison M."/>
            <person name="Rychlewski L."/>
            <person name="Rynearson T.A."/>
            <person name="Schmutz J."/>
            <person name="Shapiro H."/>
            <person name="Siaut M."/>
            <person name="Stanley M."/>
            <person name="Sussman M.R."/>
            <person name="Taylor A.R."/>
            <person name="Vardi A."/>
            <person name="von Dassow P."/>
            <person name="Vyverman W."/>
            <person name="Willis A."/>
            <person name="Wyrwicz L.S."/>
            <person name="Rokhsar D.S."/>
            <person name="Weissenbach J."/>
            <person name="Armbrust E.V."/>
            <person name="Green B.R."/>
            <person name="Van de Peer Y."/>
            <person name="Grigoriev I.V."/>
        </authorList>
    </citation>
    <scope>NUCLEOTIDE SEQUENCE [LARGE SCALE GENOMIC DNA]</scope>
    <source>
        <strain evidence="11 12">CCAP 1055/1</strain>
    </source>
</reference>
<dbReference type="AlphaFoldDB" id="B7G845"/>
<protein>
    <recommendedName>
        <fullName evidence="9">Selenoprotein O</fullName>
    </recommendedName>
</protein>
<dbReference type="GO" id="GO:0070733">
    <property type="term" value="F:AMPylase activity"/>
    <property type="evidence" value="ECO:0007669"/>
    <property type="project" value="TreeGrafter"/>
</dbReference>
<accession>B7G845</accession>
<dbReference type="eggNOG" id="KOG2542">
    <property type="taxonomic scope" value="Eukaryota"/>
</dbReference>